<dbReference type="EMBL" id="MUJZ01007410">
    <property type="protein sequence ID" value="OTF82654.1"/>
    <property type="molecule type" value="Genomic_DNA"/>
</dbReference>
<reference evidence="2 3" key="1">
    <citation type="submission" date="2017-03" db="EMBL/GenBank/DDBJ databases">
        <title>Genome Survey of Euroglyphus maynei.</title>
        <authorList>
            <person name="Arlian L.G."/>
            <person name="Morgan M.S."/>
            <person name="Rider S.D."/>
        </authorList>
    </citation>
    <scope>NUCLEOTIDE SEQUENCE [LARGE SCALE GENOMIC DNA]</scope>
    <source>
        <strain evidence="2">Arlian Lab</strain>
        <tissue evidence="2">Whole body</tissue>
    </source>
</reference>
<name>A0A1Y3BRH8_EURMA</name>
<evidence type="ECO:0000313" key="3">
    <source>
        <dbReference type="Proteomes" id="UP000194236"/>
    </source>
</evidence>
<proteinExistence type="predicted"/>
<dbReference type="Proteomes" id="UP000194236">
    <property type="component" value="Unassembled WGS sequence"/>
</dbReference>
<accession>A0A1Y3BRH8</accession>
<organism evidence="2 3">
    <name type="scientific">Euroglyphus maynei</name>
    <name type="common">Mayne's house dust mite</name>
    <dbReference type="NCBI Taxonomy" id="6958"/>
    <lineage>
        <taxon>Eukaryota</taxon>
        <taxon>Metazoa</taxon>
        <taxon>Ecdysozoa</taxon>
        <taxon>Arthropoda</taxon>
        <taxon>Chelicerata</taxon>
        <taxon>Arachnida</taxon>
        <taxon>Acari</taxon>
        <taxon>Acariformes</taxon>
        <taxon>Sarcoptiformes</taxon>
        <taxon>Astigmata</taxon>
        <taxon>Psoroptidia</taxon>
        <taxon>Analgoidea</taxon>
        <taxon>Pyroglyphidae</taxon>
        <taxon>Pyroglyphinae</taxon>
        <taxon>Euroglyphus</taxon>
    </lineage>
</organism>
<dbReference type="OrthoDB" id="339325at2759"/>
<sequence length="253" mass="29884">VLWELLNCEIPYRDVDSSAIIWGVGNSSLTLPIPSGVPRGFDLLLQQCWNIKPRNRPSFRQILMHLDIASPELITIEANQFFIIQQQWRDEIRDCMKRMKRRRSSVAISNEHHGINENHKEEIEHLICKRKEELMHAQHIREEYVRKRECANNLYMELMTCLLKLEQREKNLLQREHLLMARMAKQHCGQQSLSDRSPSILSPFVEKAPEVFRQKLYDCNKVIPYSLLDYNDKQINCIEPATITIPDDDDYDD</sequence>
<dbReference type="SUPFAM" id="SSF56112">
    <property type="entry name" value="Protein kinase-like (PK-like)"/>
    <property type="match status" value="1"/>
</dbReference>
<keyword evidence="3" id="KW-1185">Reference proteome</keyword>
<feature type="domain" description="Serine-threonine/tyrosine-protein kinase catalytic" evidence="1">
    <location>
        <begin position="1"/>
        <end position="66"/>
    </location>
</feature>
<gene>
    <name evidence="2" type="ORF">BLA29_010149</name>
</gene>
<evidence type="ECO:0000259" key="1">
    <source>
        <dbReference type="Pfam" id="PF07714"/>
    </source>
</evidence>
<comment type="caution">
    <text evidence="2">The sequence shown here is derived from an EMBL/GenBank/DDBJ whole genome shotgun (WGS) entry which is preliminary data.</text>
</comment>
<feature type="non-terminal residue" evidence="2">
    <location>
        <position position="1"/>
    </location>
</feature>
<dbReference type="Gene3D" id="1.10.510.10">
    <property type="entry name" value="Transferase(Phosphotransferase) domain 1"/>
    <property type="match status" value="1"/>
</dbReference>
<evidence type="ECO:0000313" key="2">
    <source>
        <dbReference type="EMBL" id="OTF82654.1"/>
    </source>
</evidence>
<dbReference type="Pfam" id="PF07714">
    <property type="entry name" value="PK_Tyr_Ser-Thr"/>
    <property type="match status" value="1"/>
</dbReference>
<dbReference type="GO" id="GO:0004672">
    <property type="term" value="F:protein kinase activity"/>
    <property type="evidence" value="ECO:0007669"/>
    <property type="project" value="InterPro"/>
</dbReference>
<feature type="non-terminal residue" evidence="2">
    <location>
        <position position="253"/>
    </location>
</feature>
<dbReference type="InterPro" id="IPR011009">
    <property type="entry name" value="Kinase-like_dom_sf"/>
</dbReference>
<dbReference type="AlphaFoldDB" id="A0A1Y3BRH8"/>
<protein>
    <recommendedName>
        <fullName evidence="1">Serine-threonine/tyrosine-protein kinase catalytic domain-containing protein</fullName>
    </recommendedName>
</protein>
<dbReference type="InterPro" id="IPR001245">
    <property type="entry name" value="Ser-Thr/Tyr_kinase_cat_dom"/>
</dbReference>